<dbReference type="SUPFAM" id="SSF142906">
    <property type="entry name" value="YjbR-like"/>
    <property type="match status" value="1"/>
</dbReference>
<dbReference type="GO" id="GO:0003677">
    <property type="term" value="F:DNA binding"/>
    <property type="evidence" value="ECO:0007669"/>
    <property type="project" value="UniProtKB-KW"/>
</dbReference>
<dbReference type="InterPro" id="IPR007351">
    <property type="entry name" value="YjbR"/>
</dbReference>
<protein>
    <submittedName>
        <fullName evidence="1">Predicted DNA-binding protein, MmcQ/YjbR family</fullName>
    </submittedName>
</protein>
<dbReference type="Gene3D" id="3.90.1150.30">
    <property type="match status" value="1"/>
</dbReference>
<gene>
    <name evidence="1" type="ORF">SAMN05421659_10653</name>
</gene>
<dbReference type="AlphaFoldDB" id="A0A1I0PWN9"/>
<dbReference type="RefSeq" id="WP_330385967.1">
    <property type="nucleotide sequence ID" value="NZ_FOJI01000006.1"/>
</dbReference>
<dbReference type="Proteomes" id="UP000199701">
    <property type="component" value="Unassembled WGS sequence"/>
</dbReference>
<proteinExistence type="predicted"/>
<dbReference type="PANTHER" id="PTHR35145">
    <property type="entry name" value="CYTOPLASMIC PROTEIN-RELATED"/>
    <property type="match status" value="1"/>
</dbReference>
<keyword evidence="1" id="KW-0238">DNA-binding</keyword>
<reference evidence="1 2" key="1">
    <citation type="submission" date="2016-10" db="EMBL/GenBank/DDBJ databases">
        <authorList>
            <person name="de Groot N.N."/>
        </authorList>
    </citation>
    <scope>NUCLEOTIDE SEQUENCE [LARGE SCALE GENOMIC DNA]</scope>
    <source>
        <strain evidence="1 2">DSM 9179</strain>
    </source>
</reference>
<keyword evidence="2" id="KW-1185">Reference proteome</keyword>
<dbReference type="Pfam" id="PF04237">
    <property type="entry name" value="YjbR"/>
    <property type="match status" value="1"/>
</dbReference>
<dbReference type="PANTHER" id="PTHR35145:SF1">
    <property type="entry name" value="CYTOPLASMIC PROTEIN"/>
    <property type="match status" value="1"/>
</dbReference>
<name>A0A1I0PWN9_9FIRM</name>
<dbReference type="InterPro" id="IPR038056">
    <property type="entry name" value="YjbR-like_sf"/>
</dbReference>
<accession>A0A1I0PWN9</accession>
<evidence type="ECO:0000313" key="1">
    <source>
        <dbReference type="EMBL" id="SEW18555.1"/>
    </source>
</evidence>
<dbReference type="STRING" id="99656.SAMN05421659_10653"/>
<evidence type="ECO:0000313" key="2">
    <source>
        <dbReference type="Proteomes" id="UP000199701"/>
    </source>
</evidence>
<dbReference type="EMBL" id="FOJI01000006">
    <property type="protein sequence ID" value="SEW18555.1"/>
    <property type="molecule type" value="Genomic_DNA"/>
</dbReference>
<dbReference type="InterPro" id="IPR058532">
    <property type="entry name" value="YjbR/MT2646/Rv2570-like"/>
</dbReference>
<sequence>MTKEEAINYGLTMPDSYEDYPFHDSNWAVIRCKSNKKIFAFIFDREGYTWVNVKCTQEWRDFWRSAFESVIPAYHLSKKHWNSIILDDTVPDVDVKRMIAESYDLVKGKSKI</sequence>
<organism evidence="1 2">
    <name type="scientific">[Clostridium] fimetarium</name>
    <dbReference type="NCBI Taxonomy" id="99656"/>
    <lineage>
        <taxon>Bacteria</taxon>
        <taxon>Bacillati</taxon>
        <taxon>Bacillota</taxon>
        <taxon>Clostridia</taxon>
        <taxon>Lachnospirales</taxon>
        <taxon>Lachnospiraceae</taxon>
    </lineage>
</organism>